<dbReference type="InterPro" id="IPR050109">
    <property type="entry name" value="HTH-type_TetR-like_transc_reg"/>
</dbReference>
<sequence length="213" mass="23964">MTKKEIPKDPQKVARIMQAACHAFATAGYRGAKTDVIAADADVSKGLIFHYYGSKQGLYVATIQHTTQVIIDTIDPAIYDVPADLVDMIVRGTKYKSDFGRSHPDEMRLLINAYGESAHLPAAVQKQMRALYDQTIATSRQMIRNVLKQMPLRPELDEATVVDLIVGVYNQVFSEFQAHMAKHHDAQSMADVQWVVERAKAYMEILEHGFVQR</sequence>
<dbReference type="PROSITE" id="PS50977">
    <property type="entry name" value="HTH_TETR_2"/>
    <property type="match status" value="1"/>
</dbReference>
<evidence type="ECO:0000259" key="3">
    <source>
        <dbReference type="PROSITE" id="PS50977"/>
    </source>
</evidence>
<dbReference type="Gene3D" id="1.10.357.10">
    <property type="entry name" value="Tetracycline Repressor, domain 2"/>
    <property type="match status" value="1"/>
</dbReference>
<dbReference type="Proteomes" id="UP001589855">
    <property type="component" value="Unassembled WGS sequence"/>
</dbReference>
<dbReference type="InterPro" id="IPR001647">
    <property type="entry name" value="HTH_TetR"/>
</dbReference>
<dbReference type="RefSeq" id="WP_137644122.1">
    <property type="nucleotide sequence ID" value="NZ_BAABRM010000003.1"/>
</dbReference>
<organism evidence="4 5">
    <name type="scientific">Lactiplantibacillus plajomi</name>
    <dbReference type="NCBI Taxonomy" id="1457217"/>
    <lineage>
        <taxon>Bacteria</taxon>
        <taxon>Bacillati</taxon>
        <taxon>Bacillota</taxon>
        <taxon>Bacilli</taxon>
        <taxon>Lactobacillales</taxon>
        <taxon>Lactobacillaceae</taxon>
        <taxon>Lactiplantibacillus</taxon>
    </lineage>
</organism>
<dbReference type="InterPro" id="IPR009057">
    <property type="entry name" value="Homeodomain-like_sf"/>
</dbReference>
<reference evidence="4 5" key="1">
    <citation type="submission" date="2024-09" db="EMBL/GenBank/DDBJ databases">
        <authorList>
            <person name="Sun Q."/>
            <person name="Mori K."/>
        </authorList>
    </citation>
    <scope>NUCLEOTIDE SEQUENCE [LARGE SCALE GENOMIC DNA]</scope>
    <source>
        <strain evidence="4 5">TBRC 4575</strain>
    </source>
</reference>
<feature type="domain" description="HTH tetR-type" evidence="3">
    <location>
        <begin position="10"/>
        <end position="70"/>
    </location>
</feature>
<dbReference type="PRINTS" id="PR00455">
    <property type="entry name" value="HTHTETR"/>
</dbReference>
<gene>
    <name evidence="4" type="ORF">ACFFGS_12470</name>
</gene>
<dbReference type="SUPFAM" id="SSF46689">
    <property type="entry name" value="Homeodomain-like"/>
    <property type="match status" value="1"/>
</dbReference>
<evidence type="ECO:0000256" key="1">
    <source>
        <dbReference type="ARBA" id="ARBA00023125"/>
    </source>
</evidence>
<evidence type="ECO:0000313" key="5">
    <source>
        <dbReference type="Proteomes" id="UP001589855"/>
    </source>
</evidence>
<name>A0ABV6K6W9_9LACO</name>
<dbReference type="PANTHER" id="PTHR30328">
    <property type="entry name" value="TRANSCRIPTIONAL REPRESSOR"/>
    <property type="match status" value="1"/>
</dbReference>
<dbReference type="Pfam" id="PF00440">
    <property type="entry name" value="TetR_N"/>
    <property type="match status" value="1"/>
</dbReference>
<evidence type="ECO:0000313" key="4">
    <source>
        <dbReference type="EMBL" id="MFC0424942.1"/>
    </source>
</evidence>
<accession>A0ABV6K6W9</accession>
<evidence type="ECO:0000256" key="2">
    <source>
        <dbReference type="PROSITE-ProRule" id="PRU00335"/>
    </source>
</evidence>
<dbReference type="EMBL" id="JBHLUK010000076">
    <property type="protein sequence ID" value="MFC0424942.1"/>
    <property type="molecule type" value="Genomic_DNA"/>
</dbReference>
<proteinExistence type="predicted"/>
<protein>
    <submittedName>
        <fullName evidence="4">TetR/AcrR family transcriptional regulator</fullName>
    </submittedName>
</protein>
<dbReference type="SUPFAM" id="SSF48498">
    <property type="entry name" value="Tetracyclin repressor-like, C-terminal domain"/>
    <property type="match status" value="1"/>
</dbReference>
<dbReference type="InterPro" id="IPR036271">
    <property type="entry name" value="Tet_transcr_reg_TetR-rel_C_sf"/>
</dbReference>
<dbReference type="Gene3D" id="1.10.10.60">
    <property type="entry name" value="Homeodomain-like"/>
    <property type="match status" value="1"/>
</dbReference>
<feature type="DNA-binding region" description="H-T-H motif" evidence="2">
    <location>
        <begin position="33"/>
        <end position="52"/>
    </location>
</feature>
<keyword evidence="5" id="KW-1185">Reference proteome</keyword>
<keyword evidence="1 2" id="KW-0238">DNA-binding</keyword>
<dbReference type="PANTHER" id="PTHR30328:SF54">
    <property type="entry name" value="HTH-TYPE TRANSCRIPTIONAL REPRESSOR SCO4008"/>
    <property type="match status" value="1"/>
</dbReference>
<comment type="caution">
    <text evidence="4">The sequence shown here is derived from an EMBL/GenBank/DDBJ whole genome shotgun (WGS) entry which is preliminary data.</text>
</comment>